<sequence>MNAVKVLQVVGYKDSGKTTLIEYWIRELVAQHFRVSVIKHHGHGGALEMPSSETDSMKFLNSGAASSIVVGGGVVQIHMRKEDEYIGLLNMAKLSDPNLILIEGFKQASEPKVVIVRTKEEWASLHTLTNIILVLVYEGVKIDEDYDVFYISDEIKIKGWMMHFMLGVKDNSNFN</sequence>
<evidence type="ECO:0000313" key="3">
    <source>
        <dbReference type="Proteomes" id="UP000077355"/>
    </source>
</evidence>
<dbReference type="Proteomes" id="UP000077355">
    <property type="component" value="Unassembled WGS sequence"/>
</dbReference>
<feature type="domain" description="Molybdopterin-guanine dinucleotide biosynthesis protein B (MobB)" evidence="1">
    <location>
        <begin position="6"/>
        <end position="134"/>
    </location>
</feature>
<dbReference type="NCBIfam" id="TIGR00176">
    <property type="entry name" value="mobB"/>
    <property type="match status" value="1"/>
</dbReference>
<proteinExistence type="predicted"/>
<accession>A0A168Q063</accession>
<evidence type="ECO:0000313" key="2">
    <source>
        <dbReference type="EMBL" id="OAB47244.1"/>
    </source>
</evidence>
<dbReference type="PANTHER" id="PTHR40072">
    <property type="entry name" value="MOLYBDOPTERIN-GUANINE DINUCLEOTIDE BIOSYNTHESIS ADAPTER PROTEIN-RELATED"/>
    <property type="match status" value="1"/>
</dbReference>
<dbReference type="EMBL" id="LVJI01000007">
    <property type="protein sequence ID" value="OAB47244.1"/>
    <property type="molecule type" value="Genomic_DNA"/>
</dbReference>
<reference evidence="2 3" key="1">
    <citation type="submission" date="2016-03" db="EMBL/GenBank/DDBJ databases">
        <title>Draft genome sequence of Paenibacillus antarcticus CECT 5836.</title>
        <authorList>
            <person name="Shin S.-K."/>
            <person name="Yi H."/>
        </authorList>
    </citation>
    <scope>NUCLEOTIDE SEQUENCE [LARGE SCALE GENOMIC DNA]</scope>
    <source>
        <strain evidence="2 3">CECT 5836</strain>
    </source>
</reference>
<dbReference type="InterPro" id="IPR052539">
    <property type="entry name" value="MGD_biosynthesis_adapter"/>
</dbReference>
<dbReference type="AlphaFoldDB" id="A0A168Q063"/>
<dbReference type="InterPro" id="IPR004435">
    <property type="entry name" value="MobB_dom"/>
</dbReference>
<dbReference type="RefSeq" id="WP_068647525.1">
    <property type="nucleotide sequence ID" value="NZ_CP043611.1"/>
</dbReference>
<gene>
    <name evidence="2" type="ORF">PBAT_05920</name>
</gene>
<dbReference type="GO" id="GO:0006777">
    <property type="term" value="P:Mo-molybdopterin cofactor biosynthetic process"/>
    <property type="evidence" value="ECO:0007669"/>
    <property type="project" value="InterPro"/>
</dbReference>
<evidence type="ECO:0000259" key="1">
    <source>
        <dbReference type="Pfam" id="PF03205"/>
    </source>
</evidence>
<name>A0A168Q063_9BACL</name>
<dbReference type="Gene3D" id="3.40.50.300">
    <property type="entry name" value="P-loop containing nucleotide triphosphate hydrolases"/>
    <property type="match status" value="1"/>
</dbReference>
<dbReference type="GO" id="GO:0005525">
    <property type="term" value="F:GTP binding"/>
    <property type="evidence" value="ECO:0007669"/>
    <property type="project" value="InterPro"/>
</dbReference>
<dbReference type="InterPro" id="IPR027417">
    <property type="entry name" value="P-loop_NTPase"/>
</dbReference>
<organism evidence="2 3">
    <name type="scientific">Paenibacillus antarcticus</name>
    <dbReference type="NCBI Taxonomy" id="253703"/>
    <lineage>
        <taxon>Bacteria</taxon>
        <taxon>Bacillati</taxon>
        <taxon>Bacillota</taxon>
        <taxon>Bacilli</taxon>
        <taxon>Bacillales</taxon>
        <taxon>Paenibacillaceae</taxon>
        <taxon>Paenibacillus</taxon>
    </lineage>
</organism>
<keyword evidence="3" id="KW-1185">Reference proteome</keyword>
<dbReference type="OrthoDB" id="9786803at2"/>
<comment type="caution">
    <text evidence="2">The sequence shown here is derived from an EMBL/GenBank/DDBJ whole genome shotgun (WGS) entry which is preliminary data.</text>
</comment>
<dbReference type="Pfam" id="PF03205">
    <property type="entry name" value="MobB"/>
    <property type="match status" value="1"/>
</dbReference>
<dbReference type="SUPFAM" id="SSF52540">
    <property type="entry name" value="P-loop containing nucleoside triphosphate hydrolases"/>
    <property type="match status" value="1"/>
</dbReference>
<protein>
    <recommendedName>
        <fullName evidence="1">Molybdopterin-guanine dinucleotide biosynthesis protein B (MobB) domain-containing protein</fullName>
    </recommendedName>
</protein>
<dbReference type="PANTHER" id="PTHR40072:SF1">
    <property type="entry name" value="MOLYBDOPTERIN-GUANINE DINUCLEOTIDE BIOSYNTHESIS ADAPTER PROTEIN"/>
    <property type="match status" value="1"/>
</dbReference>